<dbReference type="CDD" id="cd04187">
    <property type="entry name" value="DPM1_like_bac"/>
    <property type="match status" value="1"/>
</dbReference>
<proteinExistence type="predicted"/>
<dbReference type="RefSeq" id="WP_066988246.1">
    <property type="nucleotide sequence ID" value="NZ_LUUI01000170.1"/>
</dbReference>
<evidence type="ECO:0000256" key="6">
    <source>
        <dbReference type="ARBA" id="ARBA00023136"/>
    </source>
</evidence>
<dbReference type="PANTHER" id="PTHR48090">
    <property type="entry name" value="UNDECAPRENYL-PHOSPHATE 4-DEOXY-4-FORMAMIDO-L-ARABINOSE TRANSFERASE-RELATED"/>
    <property type="match status" value="1"/>
</dbReference>
<feature type="transmembrane region" description="Helical" evidence="7">
    <location>
        <begin position="279"/>
        <end position="304"/>
    </location>
</feature>
<evidence type="ECO:0000259" key="8">
    <source>
        <dbReference type="Pfam" id="PF00535"/>
    </source>
</evidence>
<accession>A0A177MW78</accession>
<feature type="transmembrane region" description="Helical" evidence="7">
    <location>
        <begin position="247"/>
        <end position="267"/>
    </location>
</feature>
<evidence type="ECO:0000256" key="2">
    <source>
        <dbReference type="ARBA" id="ARBA00022676"/>
    </source>
</evidence>
<organism evidence="9 10">
    <name type="scientific">Methylomonas lenta</name>
    <dbReference type="NCBI Taxonomy" id="980561"/>
    <lineage>
        <taxon>Bacteria</taxon>
        <taxon>Pseudomonadati</taxon>
        <taxon>Pseudomonadota</taxon>
        <taxon>Gammaproteobacteria</taxon>
        <taxon>Methylococcales</taxon>
        <taxon>Methylococcaceae</taxon>
        <taxon>Methylomonas</taxon>
    </lineage>
</organism>
<keyword evidence="4 7" id="KW-0812">Transmembrane</keyword>
<evidence type="ECO:0000256" key="4">
    <source>
        <dbReference type="ARBA" id="ARBA00022692"/>
    </source>
</evidence>
<feature type="domain" description="Glycosyltransferase 2-like" evidence="8">
    <location>
        <begin position="16"/>
        <end position="184"/>
    </location>
</feature>
<evidence type="ECO:0000256" key="3">
    <source>
        <dbReference type="ARBA" id="ARBA00022679"/>
    </source>
</evidence>
<dbReference type="Pfam" id="PF00535">
    <property type="entry name" value="Glycos_transf_2"/>
    <property type="match status" value="1"/>
</dbReference>
<dbReference type="InterPro" id="IPR029044">
    <property type="entry name" value="Nucleotide-diphossugar_trans"/>
</dbReference>
<keyword evidence="10" id="KW-1185">Reference proteome</keyword>
<evidence type="ECO:0000256" key="1">
    <source>
        <dbReference type="ARBA" id="ARBA00004141"/>
    </source>
</evidence>
<evidence type="ECO:0000313" key="10">
    <source>
        <dbReference type="Proteomes" id="UP000078476"/>
    </source>
</evidence>
<comment type="subcellular location">
    <subcellularLocation>
        <location evidence="1">Membrane</location>
        <topology evidence="1">Multi-pass membrane protein</topology>
    </subcellularLocation>
</comment>
<comment type="caution">
    <text evidence="9">The sequence shown here is derived from an EMBL/GenBank/DDBJ whole genome shotgun (WGS) entry which is preliminary data.</text>
</comment>
<dbReference type="Gene3D" id="3.90.550.10">
    <property type="entry name" value="Spore Coat Polysaccharide Biosynthesis Protein SpsA, Chain A"/>
    <property type="match status" value="1"/>
</dbReference>
<dbReference type="InterPro" id="IPR050256">
    <property type="entry name" value="Glycosyltransferase_2"/>
</dbReference>
<dbReference type="GO" id="GO:0005886">
    <property type="term" value="C:plasma membrane"/>
    <property type="evidence" value="ECO:0007669"/>
    <property type="project" value="TreeGrafter"/>
</dbReference>
<gene>
    <name evidence="9" type="ORF">A1359_18690</name>
</gene>
<keyword evidence="2" id="KW-0328">Glycosyltransferase</keyword>
<reference evidence="9 10" key="1">
    <citation type="submission" date="2016-03" db="EMBL/GenBank/DDBJ databases">
        <authorList>
            <person name="Ploux O."/>
        </authorList>
    </citation>
    <scope>NUCLEOTIDE SEQUENCE [LARGE SCALE GENOMIC DNA]</scope>
    <source>
        <strain evidence="9 10">R-45370</strain>
    </source>
</reference>
<dbReference type="InterPro" id="IPR001173">
    <property type="entry name" value="Glyco_trans_2-like"/>
</dbReference>
<evidence type="ECO:0000256" key="7">
    <source>
        <dbReference type="SAM" id="Phobius"/>
    </source>
</evidence>
<dbReference type="EMBL" id="LUUI01000170">
    <property type="protein sequence ID" value="OAI09644.1"/>
    <property type="molecule type" value="Genomic_DNA"/>
</dbReference>
<dbReference type="STRING" id="980561.A1359_18690"/>
<evidence type="ECO:0000313" key="9">
    <source>
        <dbReference type="EMBL" id="OAI09644.1"/>
    </source>
</evidence>
<keyword evidence="6 7" id="KW-0472">Membrane</keyword>
<dbReference type="AlphaFoldDB" id="A0A177MW78"/>
<keyword evidence="5 7" id="KW-1133">Transmembrane helix</keyword>
<keyword evidence="3" id="KW-0808">Transferase</keyword>
<dbReference type="Proteomes" id="UP000078476">
    <property type="component" value="Unassembled WGS sequence"/>
</dbReference>
<dbReference type="GO" id="GO:0016757">
    <property type="term" value="F:glycosyltransferase activity"/>
    <property type="evidence" value="ECO:0007669"/>
    <property type="project" value="UniProtKB-KW"/>
</dbReference>
<dbReference type="SUPFAM" id="SSF53448">
    <property type="entry name" value="Nucleotide-diphospho-sugar transferases"/>
    <property type="match status" value="1"/>
</dbReference>
<evidence type="ECO:0000256" key="5">
    <source>
        <dbReference type="ARBA" id="ARBA00022989"/>
    </source>
</evidence>
<protein>
    <recommendedName>
        <fullName evidence="8">Glycosyltransferase 2-like domain-containing protein</fullName>
    </recommendedName>
</protein>
<dbReference type="OrthoDB" id="9811884at2"/>
<dbReference type="PANTHER" id="PTHR48090:SF1">
    <property type="entry name" value="PROPHAGE BACTOPRENOL GLUCOSYL TRANSFERASE HOMOLOG"/>
    <property type="match status" value="1"/>
</dbReference>
<name>A0A177MW78_9GAMM</name>
<sequence length="324" mass="36270">MINNQYANSEVPRIAIVLPCHNESESINHAVTQLTSLIHELADEGLITKDSYLFFVDDGSTDNSWVMIDKLNQNNKAIKGLKLSQNFGHQAALLAGLTEVAQNCDAAISIDADLQQDPLAIREFVKELHKGFDVVLGVRNDRNSDGWLKRQTALGFYNLMRIMGVDIVPNHADYRLLSKRALEALALFPEPSIFLRATCLQLGFRVSTVFFDVSERRFGQTKYSLSKMLRLALHGITSFSVVPLRMVAILGFVIFLSSLVMGGYVIWHTLFVGDTIPGWASITLPIYFIGGVQLLCLGVVGEYVGQIYKTVKKRPRWISEYKLD</sequence>